<reference evidence="3 4" key="1">
    <citation type="submission" date="2018-06" db="EMBL/GenBank/DDBJ databases">
        <title>Three novel Pseudomonas species isolated from symptomatic oak.</title>
        <authorList>
            <person name="Bueno-Gonzalez V."/>
            <person name="Brady C."/>
        </authorList>
    </citation>
    <scope>NUCLEOTIDE SEQUENCE [LARGE SCALE GENOMIC DNA]</scope>
    <source>
        <strain evidence="3 4">P6B</strain>
    </source>
</reference>
<feature type="domain" description="Aldehyde dehydrogenase" evidence="2">
    <location>
        <begin position="36"/>
        <end position="317"/>
    </location>
</feature>
<name>A0A4Q9R8C9_9GAMM</name>
<dbReference type="GO" id="GO:0016620">
    <property type="term" value="F:oxidoreductase activity, acting on the aldehyde or oxo group of donors, NAD or NADP as acceptor"/>
    <property type="evidence" value="ECO:0007669"/>
    <property type="project" value="InterPro"/>
</dbReference>
<dbReference type="InterPro" id="IPR050740">
    <property type="entry name" value="Aldehyde_DH_Superfamily"/>
</dbReference>
<evidence type="ECO:0000259" key="2">
    <source>
        <dbReference type="Pfam" id="PF00171"/>
    </source>
</evidence>
<dbReference type="Proteomes" id="UP000293172">
    <property type="component" value="Unassembled WGS sequence"/>
</dbReference>
<dbReference type="RefSeq" id="WP_131192841.1">
    <property type="nucleotide sequence ID" value="NZ_QJUL01000003.1"/>
</dbReference>
<dbReference type="InterPro" id="IPR016162">
    <property type="entry name" value="Ald_DH_N"/>
</dbReference>
<dbReference type="InterPro" id="IPR015590">
    <property type="entry name" value="Aldehyde_DH_dom"/>
</dbReference>
<dbReference type="AlphaFoldDB" id="A0A4Q9R8C9"/>
<dbReference type="CDD" id="cd07129">
    <property type="entry name" value="ALDH_KGSADH"/>
    <property type="match status" value="1"/>
</dbReference>
<gene>
    <name evidence="3" type="ORF">DNK44_03735</name>
</gene>
<dbReference type="Gene3D" id="3.40.605.10">
    <property type="entry name" value="Aldehyde Dehydrogenase, Chain A, domain 1"/>
    <property type="match status" value="2"/>
</dbReference>
<dbReference type="EMBL" id="QJUL01000003">
    <property type="protein sequence ID" value="TBU96740.1"/>
    <property type="molecule type" value="Genomic_DNA"/>
</dbReference>
<dbReference type="InterPro" id="IPR016161">
    <property type="entry name" value="Ald_DH/histidinol_DH"/>
</dbReference>
<keyword evidence="1" id="KW-0560">Oxidoreductase</keyword>
<dbReference type="PANTHER" id="PTHR43353">
    <property type="entry name" value="SUCCINATE-SEMIALDEHYDE DEHYDROGENASE, MITOCHONDRIAL"/>
    <property type="match status" value="1"/>
</dbReference>
<dbReference type="PANTHER" id="PTHR43353:SF3">
    <property type="entry name" value="ALDEHYDE DEHYDROGENASE-RELATED"/>
    <property type="match status" value="1"/>
</dbReference>
<organism evidence="3 4">
    <name type="scientific">Phytopseudomonas dryadis</name>
    <dbReference type="NCBI Taxonomy" id="2487520"/>
    <lineage>
        <taxon>Bacteria</taxon>
        <taxon>Pseudomonadati</taxon>
        <taxon>Pseudomonadota</taxon>
        <taxon>Gammaproteobacteria</taxon>
        <taxon>Pseudomonadales</taxon>
        <taxon>Pseudomonadaceae</taxon>
        <taxon>Phytopseudomonas</taxon>
    </lineage>
</organism>
<sequence>MSVVSPFVPHGQHFIAGVQIATEAQFRSAPANGPAHSFSVGTPALVDQACRAAEEAFWSFGYSTREERAVFLEAIADEIEARADAITEIGTQETGLPVARLVGERGRTVMQLRLFAAHIRLGDYLERRHDSSLTDPQPLSTPTLRLMQRPIGPVAVFGASNFPLAFSVAGGDTASALAAGCPVVVKGHSAHPGTSEIVAQAVLAAITRCGMHPGVFSLVQGGRRDVGEALVQHPLIRAVGFTGSLGGGRALFDLCAARPDPIPFFGELGSVNPMFLLPAALAARGEAIGTGWAASLTMGAGQFCTNPGIAVVMRGPEGEAFAEGARAALRQTPPQVMLTDGIAAAYRVGRDRIAAETGVRSLLTSPCDLRDATPNLFCIAAKDWLGNHLLAEEVFGPLGLIITVESPAEMRDVAKSLAGQLTATIHMEEADTEAAHGLLPILERKAGRILVNGFPTGVEVCDAMVHGGPYPASTNFGATSVGTLSIRRWLRPVCYQNLPKGVLPKDLQ</sequence>
<proteinExistence type="predicted"/>
<evidence type="ECO:0000256" key="1">
    <source>
        <dbReference type="ARBA" id="ARBA00023002"/>
    </source>
</evidence>
<evidence type="ECO:0000313" key="4">
    <source>
        <dbReference type="Proteomes" id="UP000293172"/>
    </source>
</evidence>
<dbReference type="InterPro" id="IPR044151">
    <property type="entry name" value="ALDH_KGSADH"/>
</dbReference>
<dbReference type="Pfam" id="PF00171">
    <property type="entry name" value="Aldedh"/>
    <property type="match status" value="1"/>
</dbReference>
<protein>
    <submittedName>
        <fullName evidence="3">Aldehyde dehydrogenase (NADP(+))</fullName>
    </submittedName>
</protein>
<dbReference type="SUPFAM" id="SSF53720">
    <property type="entry name" value="ALDH-like"/>
    <property type="match status" value="1"/>
</dbReference>
<dbReference type="OrthoDB" id="9770537at2"/>
<evidence type="ECO:0000313" key="3">
    <source>
        <dbReference type="EMBL" id="TBU96740.1"/>
    </source>
</evidence>
<accession>A0A4Q9R8C9</accession>
<comment type="caution">
    <text evidence="3">The sequence shown here is derived from an EMBL/GenBank/DDBJ whole genome shotgun (WGS) entry which is preliminary data.</text>
</comment>